<feature type="active site" evidence="9">
    <location>
        <position position="247"/>
    </location>
</feature>
<dbReference type="Gene3D" id="1.10.443.10">
    <property type="entry name" value="Intergrase catalytic core"/>
    <property type="match status" value="1"/>
</dbReference>
<dbReference type="InterPro" id="IPR004107">
    <property type="entry name" value="Integrase_SAM-like_N"/>
</dbReference>
<organism evidence="12 13">
    <name type="scientific">Propioniciclava flava</name>
    <dbReference type="NCBI Taxonomy" id="2072026"/>
    <lineage>
        <taxon>Bacteria</taxon>
        <taxon>Bacillati</taxon>
        <taxon>Actinomycetota</taxon>
        <taxon>Actinomycetes</taxon>
        <taxon>Propionibacteriales</taxon>
        <taxon>Propionibacteriaceae</taxon>
        <taxon>Propioniciclava</taxon>
    </lineage>
</organism>
<dbReference type="InterPro" id="IPR002104">
    <property type="entry name" value="Integrase_catalytic"/>
</dbReference>
<dbReference type="InterPro" id="IPR010998">
    <property type="entry name" value="Integrase_recombinase_N"/>
</dbReference>
<dbReference type="CDD" id="cd00798">
    <property type="entry name" value="INT_XerDC_C"/>
    <property type="match status" value="1"/>
</dbReference>
<keyword evidence="6 9" id="KW-0238">DNA-binding</keyword>
<gene>
    <name evidence="9" type="primary">xerC</name>
    <name evidence="12" type="ORF">C1706_08695</name>
</gene>
<feature type="active site" evidence="9">
    <location>
        <position position="250"/>
    </location>
</feature>
<keyword evidence="5 9" id="KW-0229">DNA integration</keyword>
<dbReference type="Proteomes" id="UP000290624">
    <property type="component" value="Unassembled WGS sequence"/>
</dbReference>
<evidence type="ECO:0000259" key="11">
    <source>
        <dbReference type="PROSITE" id="PS51900"/>
    </source>
</evidence>
<dbReference type="InterPro" id="IPR011010">
    <property type="entry name" value="DNA_brk_join_enz"/>
</dbReference>
<evidence type="ECO:0000256" key="6">
    <source>
        <dbReference type="ARBA" id="ARBA00023125"/>
    </source>
</evidence>
<dbReference type="InterPro" id="IPR044068">
    <property type="entry name" value="CB"/>
</dbReference>
<comment type="similarity">
    <text evidence="9">Belongs to the 'phage' integrase family. XerC subfamily.</text>
</comment>
<evidence type="ECO:0000313" key="13">
    <source>
        <dbReference type="Proteomes" id="UP000290624"/>
    </source>
</evidence>
<dbReference type="GO" id="GO:0003677">
    <property type="term" value="F:DNA binding"/>
    <property type="evidence" value="ECO:0007669"/>
    <property type="project" value="UniProtKB-UniRule"/>
</dbReference>
<dbReference type="OrthoDB" id="9801717at2"/>
<keyword evidence="3 9" id="KW-0132">Cell division</keyword>
<keyword evidence="13" id="KW-1185">Reference proteome</keyword>
<evidence type="ECO:0000256" key="9">
    <source>
        <dbReference type="HAMAP-Rule" id="MF_01808"/>
    </source>
</evidence>
<dbReference type="GO" id="GO:0006313">
    <property type="term" value="P:DNA transposition"/>
    <property type="evidence" value="ECO:0007669"/>
    <property type="project" value="UniProtKB-UniRule"/>
</dbReference>
<evidence type="ECO:0000256" key="2">
    <source>
        <dbReference type="ARBA" id="ARBA00022490"/>
    </source>
</evidence>
<dbReference type="InterPro" id="IPR050090">
    <property type="entry name" value="Tyrosine_recombinase_XerCD"/>
</dbReference>
<feature type="active site" evidence="9">
    <location>
        <position position="273"/>
    </location>
</feature>
<evidence type="ECO:0000256" key="5">
    <source>
        <dbReference type="ARBA" id="ARBA00022908"/>
    </source>
</evidence>
<dbReference type="InterPro" id="IPR013762">
    <property type="entry name" value="Integrase-like_cat_sf"/>
</dbReference>
<evidence type="ECO:0000256" key="1">
    <source>
        <dbReference type="ARBA" id="ARBA00004496"/>
    </source>
</evidence>
<dbReference type="GO" id="GO:0007059">
    <property type="term" value="P:chromosome segregation"/>
    <property type="evidence" value="ECO:0007669"/>
    <property type="project" value="UniProtKB-UniRule"/>
</dbReference>
<dbReference type="SUPFAM" id="SSF56349">
    <property type="entry name" value="DNA breaking-rejoining enzymes"/>
    <property type="match status" value="1"/>
</dbReference>
<comment type="subcellular location">
    <subcellularLocation>
        <location evidence="1 9">Cytoplasm</location>
    </subcellularLocation>
</comment>
<dbReference type="Pfam" id="PF02899">
    <property type="entry name" value="Phage_int_SAM_1"/>
    <property type="match status" value="1"/>
</dbReference>
<feature type="domain" description="Tyr recombinase" evidence="10">
    <location>
        <begin position="105"/>
        <end position="295"/>
    </location>
</feature>
<reference evidence="12 13" key="1">
    <citation type="submission" date="2018-01" db="EMBL/GenBank/DDBJ databases">
        <title>Lactibacter flavus gen. nov., sp. nov., a novel bacterium of the family Propionibacteriaceae isolated from raw milk and dairy products.</title>
        <authorList>
            <person name="Wenning M."/>
            <person name="Breitenwieser F."/>
            <person name="Huptas C."/>
            <person name="von Neubeck M."/>
            <person name="Busse H.-J."/>
            <person name="Scherer S."/>
        </authorList>
    </citation>
    <scope>NUCLEOTIDE SEQUENCE [LARGE SCALE GENOMIC DNA]</scope>
    <source>
        <strain evidence="12 13">VG341</strain>
    </source>
</reference>
<keyword evidence="7 9" id="KW-0233">DNA recombination</keyword>
<evidence type="ECO:0000256" key="3">
    <source>
        <dbReference type="ARBA" id="ARBA00022618"/>
    </source>
</evidence>
<sequence length="301" mass="33176">MQASTAWGEHLHWERNLAEHTRRAYAGDLDDLATWAARHGVGAWGEVDHRLLRAWLADLHRRGAERATMARRATAARMFFRWAQTRGYTRANPASALEAPRTDRALPPTLERGAATDLFTHLEDAVAQATDPKTEAMAQRDLAMIEVLYSCGLRVAELCSLTPDQIDWDRDLLHVVGKGDKERSTPVGRPAERALQAWLGVRPRLAAAGVAEVFVGARGAAIDPRVVRRVVHAALAAIPEAPDLGPHGLRHAMATHLLEGGADLRSVQEMLGHASLATTQIYTHVTNERLREAFRQAHPRA</sequence>
<evidence type="ECO:0000256" key="4">
    <source>
        <dbReference type="ARBA" id="ARBA00022829"/>
    </source>
</evidence>
<evidence type="ECO:0000256" key="8">
    <source>
        <dbReference type="ARBA" id="ARBA00023306"/>
    </source>
</evidence>
<feature type="active site" description="O-(3'-phospho-DNA)-tyrosine intermediate" evidence="9">
    <location>
        <position position="282"/>
    </location>
</feature>
<evidence type="ECO:0000313" key="12">
    <source>
        <dbReference type="EMBL" id="RXW32108.1"/>
    </source>
</evidence>
<comment type="subunit">
    <text evidence="9">Forms a cyclic heterotetrameric complex composed of two molecules of XerC and two molecules of XerD.</text>
</comment>
<accession>A0A4V1Q7C5</accession>
<name>A0A4V1Q7C5_9ACTN</name>
<feature type="active site" evidence="9">
    <location>
        <position position="178"/>
    </location>
</feature>
<dbReference type="PROSITE" id="PS51900">
    <property type="entry name" value="CB"/>
    <property type="match status" value="1"/>
</dbReference>
<dbReference type="Pfam" id="PF00589">
    <property type="entry name" value="Phage_integrase"/>
    <property type="match status" value="1"/>
</dbReference>
<comment type="function">
    <text evidence="9">Site-specific tyrosine recombinase, which acts by catalyzing the cutting and rejoining of the recombining DNA molecules. The XerC-XerD complex is essential to convert dimers of the bacterial chromosome into monomers to permit their segregation at cell division. It also contributes to the segregational stability of plasmids.</text>
</comment>
<proteinExistence type="inferred from homology"/>
<evidence type="ECO:0000256" key="7">
    <source>
        <dbReference type="ARBA" id="ARBA00023172"/>
    </source>
</evidence>
<dbReference type="PANTHER" id="PTHR30349">
    <property type="entry name" value="PHAGE INTEGRASE-RELATED"/>
    <property type="match status" value="1"/>
</dbReference>
<feature type="domain" description="Core-binding (CB)" evidence="11">
    <location>
        <begin position="1"/>
        <end position="84"/>
    </location>
</feature>
<feature type="active site" evidence="9">
    <location>
        <position position="154"/>
    </location>
</feature>
<dbReference type="AlphaFoldDB" id="A0A4V1Q7C5"/>
<dbReference type="GO" id="GO:0009037">
    <property type="term" value="F:tyrosine-based site-specific recombinase activity"/>
    <property type="evidence" value="ECO:0007669"/>
    <property type="project" value="UniProtKB-UniRule"/>
</dbReference>
<dbReference type="PANTHER" id="PTHR30349:SF77">
    <property type="entry name" value="TYROSINE RECOMBINASE XERC"/>
    <property type="match status" value="1"/>
</dbReference>
<dbReference type="GO" id="GO:0051301">
    <property type="term" value="P:cell division"/>
    <property type="evidence" value="ECO:0007669"/>
    <property type="project" value="UniProtKB-KW"/>
</dbReference>
<keyword evidence="8 9" id="KW-0131">Cell cycle</keyword>
<dbReference type="InterPro" id="IPR023009">
    <property type="entry name" value="Tyrosine_recombinase_XerC/XerD"/>
</dbReference>
<dbReference type="Gene3D" id="1.10.150.130">
    <property type="match status" value="1"/>
</dbReference>
<dbReference type="GO" id="GO:0005737">
    <property type="term" value="C:cytoplasm"/>
    <property type="evidence" value="ECO:0007669"/>
    <property type="project" value="UniProtKB-SubCell"/>
</dbReference>
<keyword evidence="2 9" id="KW-0963">Cytoplasm</keyword>
<dbReference type="HAMAP" id="MF_01808">
    <property type="entry name" value="Recomb_XerC_XerD"/>
    <property type="match status" value="1"/>
</dbReference>
<comment type="caution">
    <text evidence="12">The sequence shown here is derived from an EMBL/GenBank/DDBJ whole genome shotgun (WGS) entry which is preliminary data.</text>
</comment>
<protein>
    <recommendedName>
        <fullName evidence="9">Tyrosine recombinase XerC</fullName>
    </recommendedName>
</protein>
<dbReference type="EMBL" id="PPCV01000005">
    <property type="protein sequence ID" value="RXW32108.1"/>
    <property type="molecule type" value="Genomic_DNA"/>
</dbReference>
<evidence type="ECO:0000259" key="10">
    <source>
        <dbReference type="PROSITE" id="PS51898"/>
    </source>
</evidence>
<keyword evidence="4 9" id="KW-0159">Chromosome partition</keyword>
<dbReference type="PROSITE" id="PS51898">
    <property type="entry name" value="TYR_RECOMBINASE"/>
    <property type="match status" value="1"/>
</dbReference>